<evidence type="ECO:0000313" key="2">
    <source>
        <dbReference type="EMBL" id="CKJ12038.1"/>
    </source>
</evidence>
<gene>
    <name evidence="2" type="primary">epiD</name>
    <name evidence="2" type="ORF">ERS096071_01020</name>
    <name evidence="3" type="ORF">GM539_07370</name>
    <name evidence="4" type="ORF">SAMEA2696453_00931</name>
    <name evidence="5" type="ORF">SAMEA4038883_02322</name>
</gene>
<dbReference type="Proteomes" id="UP000045541">
    <property type="component" value="Unassembled WGS sequence"/>
</dbReference>
<dbReference type="GO" id="GO:0015937">
    <property type="term" value="P:coenzyme A biosynthetic process"/>
    <property type="evidence" value="ECO:0007669"/>
    <property type="project" value="TreeGrafter"/>
</dbReference>
<dbReference type="EMBL" id="CMWB01000014">
    <property type="protein sequence ID" value="CKJ12038.1"/>
    <property type="molecule type" value="Genomic_DNA"/>
</dbReference>
<evidence type="ECO:0000313" key="8">
    <source>
        <dbReference type="Proteomes" id="UP000312530"/>
    </source>
</evidence>
<dbReference type="EC" id="4.1.1.-" evidence="2"/>
<dbReference type="PANTHER" id="PTHR14359">
    <property type="entry name" value="HOMO-OLIGOMERIC FLAVIN CONTAINING CYS DECARBOXYLASE FAMILY"/>
    <property type="match status" value="1"/>
</dbReference>
<evidence type="ECO:0000313" key="5">
    <source>
        <dbReference type="EMBL" id="VTE42867.1"/>
    </source>
</evidence>
<organism evidence="2 6">
    <name type="scientific">Streptococcus pneumoniae</name>
    <dbReference type="NCBI Taxonomy" id="1313"/>
    <lineage>
        <taxon>Bacteria</taxon>
        <taxon>Bacillati</taxon>
        <taxon>Bacillota</taxon>
        <taxon>Bacilli</taxon>
        <taxon>Lactobacillales</taxon>
        <taxon>Streptococcaceae</taxon>
        <taxon>Streptococcus</taxon>
    </lineage>
</organism>
<reference evidence="7 8" key="2">
    <citation type="submission" date="2019-04" db="EMBL/GenBank/DDBJ databases">
        <authorList>
            <consortium name="Pathogen Informatics"/>
        </authorList>
    </citation>
    <scope>NUCLEOTIDE SEQUENCE [LARGE SCALE GENOMIC DNA]</scope>
    <source>
        <strain evidence="4 8">GPSC47</strain>
        <strain evidence="5 7">GPSC559</strain>
    </source>
</reference>
<dbReference type="EMBL" id="WNHJ01000026">
    <property type="protein sequence ID" value="MTV63212.1"/>
    <property type="molecule type" value="Genomic_DNA"/>
</dbReference>
<dbReference type="InterPro" id="IPR003382">
    <property type="entry name" value="Flavoprotein"/>
</dbReference>
<dbReference type="OMA" id="FWESQGH"/>
<dbReference type="SUPFAM" id="SSF52507">
    <property type="entry name" value="Homo-oligomeric flavin-containing Cys decarboxylases, HFCD"/>
    <property type="match status" value="1"/>
</dbReference>
<dbReference type="AlphaFoldDB" id="A0A0E8GU06"/>
<dbReference type="Proteomes" id="UP000312530">
    <property type="component" value="Unassembled WGS sequence"/>
</dbReference>
<evidence type="ECO:0000313" key="4">
    <source>
        <dbReference type="EMBL" id="VOG79656.1"/>
    </source>
</evidence>
<reference evidence="2 6" key="1">
    <citation type="submission" date="2015-03" db="EMBL/GenBank/DDBJ databases">
        <authorList>
            <consortium name="Pathogen Informatics"/>
            <person name="Murphy D."/>
        </authorList>
    </citation>
    <scope>NUCLEOTIDE SEQUENCE [LARGE SCALE GENOMIC DNA]</scope>
    <source>
        <strain evidence="2 6">0310</strain>
    </source>
</reference>
<protein>
    <submittedName>
        <fullName evidence="2">Flavoprotein</fullName>
        <ecNumber evidence="2">4.1.1.-</ecNumber>
    </submittedName>
</protein>
<dbReference type="EMBL" id="CAAULE010000005">
    <property type="protein sequence ID" value="VOG79656.1"/>
    <property type="molecule type" value="Genomic_DNA"/>
</dbReference>
<dbReference type="InterPro" id="IPR036551">
    <property type="entry name" value="Flavin_trans-like"/>
</dbReference>
<sequence length="185" mass="21039">MDKKNLLVLVTGSVGASNVDTYLYYIKKFYNVKVILSENSKKFISKELISYFCDKVYDEIFVEEVVPHVFLPYESDLLLILPATANVIGKIANGIADDLVTATVLNFNKKIIFCPNMNSTMWDNHIVQRNVSILKELGHIFLFESKKTYEVGLRKAIDSTCSMLQPQSLVKELIKLENIVLEEGH</sequence>
<evidence type="ECO:0000313" key="6">
    <source>
        <dbReference type="Proteomes" id="UP000045541"/>
    </source>
</evidence>
<reference evidence="3 9" key="3">
    <citation type="submission" date="2019-11" db="EMBL/GenBank/DDBJ databases">
        <title>Growth characteristics of pneumococcus vary with the chemical composition of the capsule and with environmental conditions.</title>
        <authorList>
            <person name="Tothpal A."/>
            <person name="Desobry K."/>
            <person name="Joshi S."/>
            <person name="Wyllie A.L."/>
            <person name="Weinberger D.M."/>
        </authorList>
    </citation>
    <scope>NUCLEOTIDE SEQUENCE [LARGE SCALE GENOMIC DNA]</scope>
    <source>
        <strain evidence="3">Pnumococcus22F</strain>
        <strain evidence="9">pnumococcus22F</strain>
    </source>
</reference>
<dbReference type="RefSeq" id="WP_000358739.1">
    <property type="nucleotide sequence ID" value="NZ_AP018936.1"/>
</dbReference>
<evidence type="ECO:0000313" key="3">
    <source>
        <dbReference type="EMBL" id="MTV63212.1"/>
    </source>
</evidence>
<dbReference type="Pfam" id="PF02441">
    <property type="entry name" value="Flavoprotein"/>
    <property type="match status" value="1"/>
</dbReference>
<name>A0A0E8GU06_STREE</name>
<proteinExistence type="predicted"/>
<dbReference type="PANTHER" id="PTHR14359:SF6">
    <property type="entry name" value="PHOSPHOPANTOTHENOYLCYSTEINE DECARBOXYLASE"/>
    <property type="match status" value="1"/>
</dbReference>
<dbReference type="Proteomes" id="UP000474228">
    <property type="component" value="Unassembled WGS sequence"/>
</dbReference>
<dbReference type="GO" id="GO:0071513">
    <property type="term" value="C:phosphopantothenoylcysteine decarboxylase complex"/>
    <property type="evidence" value="ECO:0007669"/>
    <property type="project" value="TreeGrafter"/>
</dbReference>
<dbReference type="Gene3D" id="3.40.50.1950">
    <property type="entry name" value="Flavin prenyltransferase-like"/>
    <property type="match status" value="1"/>
</dbReference>
<evidence type="ECO:0000313" key="7">
    <source>
        <dbReference type="Proteomes" id="UP000310997"/>
    </source>
</evidence>
<dbReference type="GO" id="GO:0010181">
    <property type="term" value="F:FMN binding"/>
    <property type="evidence" value="ECO:0007669"/>
    <property type="project" value="TreeGrafter"/>
</dbReference>
<evidence type="ECO:0000259" key="1">
    <source>
        <dbReference type="Pfam" id="PF02441"/>
    </source>
</evidence>
<accession>A0A0E8GU06</accession>
<dbReference type="EMBL" id="CABDLL010000025">
    <property type="protein sequence ID" value="VTE42867.1"/>
    <property type="molecule type" value="Genomic_DNA"/>
</dbReference>
<keyword evidence="2" id="KW-0456">Lyase</keyword>
<feature type="domain" description="Flavoprotein" evidence="1">
    <location>
        <begin position="4"/>
        <end position="149"/>
    </location>
</feature>
<dbReference type="Proteomes" id="UP000310997">
    <property type="component" value="Unassembled WGS sequence"/>
</dbReference>
<dbReference type="GO" id="GO:0004633">
    <property type="term" value="F:phosphopantothenoylcysteine decarboxylase activity"/>
    <property type="evidence" value="ECO:0007669"/>
    <property type="project" value="TreeGrafter"/>
</dbReference>
<evidence type="ECO:0000313" key="9">
    <source>
        <dbReference type="Proteomes" id="UP000474228"/>
    </source>
</evidence>